<dbReference type="PANTHER" id="PTHR27003">
    <property type="entry name" value="OS07G0166700 PROTEIN"/>
    <property type="match status" value="1"/>
</dbReference>
<dbReference type="AlphaFoldDB" id="A0AAP0D9Y5"/>
<dbReference type="Pfam" id="PF07714">
    <property type="entry name" value="PK_Tyr_Ser-Thr"/>
    <property type="match status" value="1"/>
</dbReference>
<dbReference type="InterPro" id="IPR025886">
    <property type="entry name" value="PP2-like"/>
</dbReference>
<dbReference type="Pfam" id="PF14299">
    <property type="entry name" value="PP2"/>
    <property type="match status" value="2"/>
</dbReference>
<name>A0AAP0D9Y5_9ASTR</name>
<evidence type="ECO:0000259" key="1">
    <source>
        <dbReference type="PROSITE" id="PS50011"/>
    </source>
</evidence>
<accession>A0AAP0D9Y5</accession>
<protein>
    <recommendedName>
        <fullName evidence="1">Protein kinase domain-containing protein</fullName>
    </recommendedName>
</protein>
<dbReference type="PANTHER" id="PTHR27003:SF471">
    <property type="entry name" value="VASCULAR ENDOTHELIAL GROWTH FACTOR RECEPTOR 2 (VEGFR2)-RELATED"/>
    <property type="match status" value="1"/>
</dbReference>
<dbReference type="GO" id="GO:0005524">
    <property type="term" value="F:ATP binding"/>
    <property type="evidence" value="ECO:0007669"/>
    <property type="project" value="InterPro"/>
</dbReference>
<dbReference type="Proteomes" id="UP001408789">
    <property type="component" value="Unassembled WGS sequence"/>
</dbReference>
<dbReference type="GO" id="GO:0009506">
    <property type="term" value="C:plasmodesma"/>
    <property type="evidence" value="ECO:0007669"/>
    <property type="project" value="TreeGrafter"/>
</dbReference>
<dbReference type="Gene3D" id="3.30.200.20">
    <property type="entry name" value="Phosphorylase Kinase, domain 1"/>
    <property type="match status" value="1"/>
</dbReference>
<dbReference type="GO" id="GO:0005886">
    <property type="term" value="C:plasma membrane"/>
    <property type="evidence" value="ECO:0007669"/>
    <property type="project" value="TreeGrafter"/>
</dbReference>
<dbReference type="GO" id="GO:0004714">
    <property type="term" value="F:transmembrane receptor protein tyrosine kinase activity"/>
    <property type="evidence" value="ECO:0007669"/>
    <property type="project" value="InterPro"/>
</dbReference>
<organism evidence="2 3">
    <name type="scientific">Deinandra increscens subsp. villosa</name>
    <dbReference type="NCBI Taxonomy" id="3103831"/>
    <lineage>
        <taxon>Eukaryota</taxon>
        <taxon>Viridiplantae</taxon>
        <taxon>Streptophyta</taxon>
        <taxon>Embryophyta</taxon>
        <taxon>Tracheophyta</taxon>
        <taxon>Spermatophyta</taxon>
        <taxon>Magnoliopsida</taxon>
        <taxon>eudicotyledons</taxon>
        <taxon>Gunneridae</taxon>
        <taxon>Pentapetalae</taxon>
        <taxon>asterids</taxon>
        <taxon>campanulids</taxon>
        <taxon>Asterales</taxon>
        <taxon>Asteraceae</taxon>
        <taxon>Asteroideae</taxon>
        <taxon>Heliantheae alliance</taxon>
        <taxon>Madieae</taxon>
        <taxon>Madiinae</taxon>
        <taxon>Deinandra</taxon>
    </lineage>
</organism>
<comment type="caution">
    <text evidence="2">The sequence shown here is derived from an EMBL/GenBank/DDBJ whole genome shotgun (WGS) entry which is preliminary data.</text>
</comment>
<dbReference type="EMBL" id="JBCNJP010000014">
    <property type="protein sequence ID" value="KAK9068977.1"/>
    <property type="molecule type" value="Genomic_DNA"/>
</dbReference>
<reference evidence="2 3" key="1">
    <citation type="submission" date="2024-04" db="EMBL/GenBank/DDBJ databases">
        <title>The reference genome of an endangered Asteraceae, Deinandra increscens subsp. villosa, native to the Central Coast of California.</title>
        <authorList>
            <person name="Guilliams M."/>
            <person name="Hasenstab-Lehman K."/>
            <person name="Meyer R."/>
            <person name="Mcevoy S."/>
        </authorList>
    </citation>
    <scope>NUCLEOTIDE SEQUENCE [LARGE SCALE GENOMIC DNA]</scope>
    <source>
        <tissue evidence="2">Leaf</tissue>
    </source>
</reference>
<dbReference type="InterPro" id="IPR045272">
    <property type="entry name" value="ANXUR1/2-like"/>
</dbReference>
<dbReference type="Gene3D" id="1.10.510.10">
    <property type="entry name" value="Transferase(Phosphotransferase) domain 1"/>
    <property type="match status" value="2"/>
</dbReference>
<dbReference type="InterPro" id="IPR001245">
    <property type="entry name" value="Ser-Thr/Tyr_kinase_cat_dom"/>
</dbReference>
<gene>
    <name evidence="2" type="ORF">SSX86_013093</name>
</gene>
<dbReference type="InterPro" id="IPR011009">
    <property type="entry name" value="Kinase-like_dom_sf"/>
</dbReference>
<dbReference type="PROSITE" id="PS50011">
    <property type="entry name" value="PROTEIN_KINASE_DOM"/>
    <property type="match status" value="1"/>
</dbReference>
<proteinExistence type="predicted"/>
<evidence type="ECO:0000313" key="3">
    <source>
        <dbReference type="Proteomes" id="UP001408789"/>
    </source>
</evidence>
<dbReference type="SUPFAM" id="SSF56112">
    <property type="entry name" value="Protein kinase-like (PK-like)"/>
    <property type="match status" value="1"/>
</dbReference>
<dbReference type="InterPro" id="IPR000719">
    <property type="entry name" value="Prot_kinase_dom"/>
</dbReference>
<feature type="domain" description="Protein kinase" evidence="1">
    <location>
        <begin position="146"/>
        <end position="447"/>
    </location>
</feature>
<evidence type="ECO:0000313" key="2">
    <source>
        <dbReference type="EMBL" id="KAK9068977.1"/>
    </source>
</evidence>
<sequence>MSISEYFESITIPIKYVKLATGNFADENLLKESSSKETQLERPTIEVVIKELEKALNFQINNKERLSISLKDIKLGIKKQIVTQSLTEFVDIAIECLKDKRSDHLLIERASYVVEHVTKALVFQKSADDNDLHISLEAIKLGTRNFSDLNCIGEGRIWKLYKGEIADAKGRTTIVAKRWDTKSQQEHIQEFQTELHTLLNYKHKNIIRLVGYYDMMDENIIVYEHVHNGRLDKHLADPGLTWMKRLKICLDVAKGMEYFHRGAFESLKHRDIKSGSILLDSDWNAKISNFELSCKTLKTDEDSDMYAFGVFLIEMLCGRSAWGEECKDQSQSLGPLAVRHYNENGSFDEMIFGGIKHQISPRSLTKYESIALGCLGVITCLRDFDKYDSKYAYARRLVIDLEEALKFQEDHETWGPSLPMDYKEIIQASIPPIDDSEHMKQDIYAFLSKGVLLQGGKTLFSLGSNGERSELISAKMFSYKNRNSRKWLSVEESRFQKAVQMLDISKLKIKIKIRTQLLSPTVNYGAYLIFKFSDSKKISSNPMYVNLKYKMGGANLHAYFATWRDDKWMEIELHRFFSHRKDRDFEVLLESFSRYHCGNGFIYVEGIEFRVIDNVSLKVQNKHSTQQVQQLLKSDSNMKFEHFLTQREVNGKKHLMLSATDVLYEYSSNVKHFQLHPSAESRFQEVVELLPQHLFRINCKINRHQMLSQNTEYLCYLVFKLSEKCVGLHCPVRVTDLRNRNKKKAEIVYFRSPRPWNLHGNNIVPKQREDGWMEVKVWKFNSHDQLKNGSIPVNLKLITYEGTMSGLIICGMEFRPYCMWRGHCIESTIYKQM</sequence>
<keyword evidence="3" id="KW-1185">Reference proteome</keyword>